<dbReference type="GO" id="GO:0008270">
    <property type="term" value="F:zinc ion binding"/>
    <property type="evidence" value="ECO:0007669"/>
    <property type="project" value="UniProtKB-KW"/>
</dbReference>
<keyword evidence="13" id="KW-1185">Reference proteome</keyword>
<dbReference type="GO" id="GO:0003723">
    <property type="term" value="F:RNA binding"/>
    <property type="evidence" value="ECO:0007669"/>
    <property type="project" value="UniProtKB-KW"/>
</dbReference>
<feature type="region of interest" description="Disordered" evidence="9">
    <location>
        <begin position="1110"/>
        <end position="1177"/>
    </location>
</feature>
<feature type="compositionally biased region" description="Basic and acidic residues" evidence="9">
    <location>
        <begin position="754"/>
        <end position="767"/>
    </location>
</feature>
<dbReference type="CDD" id="cd12438">
    <property type="entry name" value="RRM_CNOT4"/>
    <property type="match status" value="1"/>
</dbReference>
<feature type="region of interest" description="Disordered" evidence="9">
    <location>
        <begin position="234"/>
        <end position="316"/>
    </location>
</feature>
<reference evidence="12" key="1">
    <citation type="submission" date="2013-10" db="EMBL/GenBank/DDBJ databases">
        <title>Genomic analysis of the causative agents of coccidiosis in chickens.</title>
        <authorList>
            <person name="Reid A.J."/>
            <person name="Blake D."/>
            <person name="Billington K."/>
            <person name="Browne H."/>
            <person name="Dunn M."/>
            <person name="Hung S."/>
            <person name="Kawahara F."/>
            <person name="Miranda-Saavedra D."/>
            <person name="Mourier T."/>
            <person name="Nagra H."/>
            <person name="Otto T.D."/>
            <person name="Rawlings N."/>
            <person name="Sanchez A."/>
            <person name="Sanders M."/>
            <person name="Subramaniam C."/>
            <person name="Tay Y."/>
            <person name="Dear P."/>
            <person name="Doerig C."/>
            <person name="Gruber A."/>
            <person name="Parkinson J."/>
            <person name="Shirley M."/>
            <person name="Wan K.L."/>
            <person name="Berriman M."/>
            <person name="Tomley F."/>
            <person name="Pain A."/>
        </authorList>
    </citation>
    <scope>NUCLEOTIDE SEQUENCE [LARGE SCALE GENOMIC DNA]</scope>
    <source>
        <strain evidence="12">Houghton</strain>
    </source>
</reference>
<dbReference type="SUPFAM" id="SSF57850">
    <property type="entry name" value="RING/U-box"/>
    <property type="match status" value="1"/>
</dbReference>
<evidence type="ECO:0000256" key="6">
    <source>
        <dbReference type="ARBA" id="ARBA00023054"/>
    </source>
</evidence>
<sequence>MPSHHRETRSRAAADAQRRDTSAAAASGSAPSQESAAFRGSVARSHSIEPWDTAETGRSKRAAAAGPAAASAASADAAGSTNRRESRRTRHGAAAAAPSAEGSSSSSSSGTGDSRKRSSGGGTHGSNRQQQQQQQHASGSVGQRRGSNVSQASNFSEEAEEEEATCPLCLETLDETDRGLFPCECGYQVCLWCLHHIRDHLANKCPACRRDYDEKKFKYDQTKVLELTKQIGRKSRDKVCGTSDPTRSGSSGGGGSSSSSSSSSSSRPSGASGTSRGGGASSSSTSSYSGSSRNAAPQQQASGAHRRGSRDAAAPAPAQAAALKDVRVIQRCLVYVIGIPPSIAKKEILRRHEFFGQYGKVLQIVVNKNQGFVLLRWLPLPVLLLLAAAAASTLFVRKGMLHCKEAIAAIQGVDGAVYEGRTLKASFGTTKYCSHFLKGVKCQNPDCSYLHQLGSGKDSFTKEAMISAKHQFLDLTIPSNSERKHTGSLFGKVQDAGGRSSSSGSSSSSSSGSGGQKEEKEGQGDSAPYVFGAHSFLFCSVSSAAGVVGLCSDDAATQLACIVNGLGCWGLSVNGAAKGGGNETDDSDEFSSAASPSGTAARGGATAAAAAPAAPASAAASSHAATPAAAAEGEEANTAAGAKSRARPQSTCSSTWASVAAGSVKPSAASASTSAAPPAHEASPSGSASSGGQRQQQQHQQQQQQQQQHEASSRAASESRQPQQQQQQQQPQQQQQQLQRQKHQEEEEQDDSQDDRSDTEQDARRLSSDSPPQNEKRGAGGVLSAPDGRTAEGPEAGPAPTENATDACEEASVPEEARAKPVEETQQPEASPSPADDRNADPPQQQQQQQQHKQVEQTDTTQQPAGWPLPHGGLQTMAAGRQRAPFDPVGASWIPASTAAAGAGVSECPQQLQTLLPAQLQQRLVQQMEQQRRLGGLQLESSTAQLLGVDSSPFSAEQLMQQQQQQQQHQQQQQLLMRLYGPACMAPAVDSTGSGGGRFGPPPGLEAMGGPKRFGGSSSSSSRYNLSNGAFDASGSLLEQLGAAVGAAGMPFAGVPLAASSSSNNSNSNNNSSSCFAFAARGDDDEEAVFEIPGIDDCVQWFATPSTATAAAAAAEGQTPADHLHQQQQRQHQQQHGTLLSSAERPSLLNTGIGGEQLPVSLDGSWTQPQQQQQQQHKDYVFGLSVGVGSLPTIQQQQQPQQQPQQQRHPADWWRSLQVSPPMMQQKPDIGSSGGVAAAAAAALNRLDPQGARRGGGWNARDAFIGHEQQRQQQQQQHMLQHEHLQQILRQQQQGVLQQHQTQARVRTAAAPTDQQLHQQPQLVLQQQEQERQLALLHQLVPTHTVGRGGTDDPEGAVKLLLSLMPNALNQTQRIGPPPQQQQPQQHFRYSDNSPSSFPVNAPGSRNPDALARILAARGGTASVLPRAQVGAAVGPLGRGVVETPEGSWGEPVAAAAAAAGVPESGHGRSVPRKRSVSSADVEDRGSGPACGFYSQLGPHLPELQQFPAGPDARGCPAGPPGHPGPPGPPGAQGSPGGATDADAVPLVGIPPPLPSGNDLLPFLQGRRMQQIPQQQLQQLQRALESQRLE</sequence>
<gene>
    <name evidence="12" type="ORF">EBH_0013000</name>
</gene>
<dbReference type="GO" id="GO:0030014">
    <property type="term" value="C:CCR4-NOT complex"/>
    <property type="evidence" value="ECO:0007669"/>
    <property type="project" value="InterPro"/>
</dbReference>
<dbReference type="VEuPathDB" id="ToxoDB:EBH_0013000"/>
<dbReference type="EMBL" id="HG710441">
    <property type="protein sequence ID" value="CDJ46632.1"/>
    <property type="molecule type" value="Genomic_DNA"/>
</dbReference>
<dbReference type="InterPro" id="IPR035979">
    <property type="entry name" value="RBD_domain_sf"/>
</dbReference>
<organism evidence="12 13">
    <name type="scientific">Eimeria brunetti</name>
    <dbReference type="NCBI Taxonomy" id="51314"/>
    <lineage>
        <taxon>Eukaryota</taxon>
        <taxon>Sar</taxon>
        <taxon>Alveolata</taxon>
        <taxon>Apicomplexa</taxon>
        <taxon>Conoidasida</taxon>
        <taxon>Coccidia</taxon>
        <taxon>Eucoccidiorida</taxon>
        <taxon>Eimeriorina</taxon>
        <taxon>Eimeriidae</taxon>
        <taxon>Eimeria</taxon>
    </lineage>
</organism>
<keyword evidence="5" id="KW-0694">RNA-binding</keyword>
<evidence type="ECO:0000256" key="9">
    <source>
        <dbReference type="SAM" id="MobiDB-lite"/>
    </source>
</evidence>
<feature type="compositionally biased region" description="Low complexity" evidence="9">
    <location>
        <begin position="669"/>
        <end position="739"/>
    </location>
</feature>
<dbReference type="GO" id="GO:0004842">
    <property type="term" value="F:ubiquitin-protein transferase activity"/>
    <property type="evidence" value="ECO:0007669"/>
    <property type="project" value="InterPro"/>
</dbReference>
<dbReference type="InterPro" id="IPR013083">
    <property type="entry name" value="Znf_RING/FYVE/PHD"/>
</dbReference>
<comment type="subcellular location">
    <subcellularLocation>
        <location evidence="1">Nucleus</location>
    </subcellularLocation>
</comment>
<dbReference type="GO" id="GO:0005634">
    <property type="term" value="C:nucleus"/>
    <property type="evidence" value="ECO:0007669"/>
    <property type="project" value="UniProtKB-SubCell"/>
</dbReference>
<evidence type="ECO:0000256" key="3">
    <source>
        <dbReference type="ARBA" id="ARBA00022771"/>
    </source>
</evidence>
<evidence type="ECO:0000313" key="13">
    <source>
        <dbReference type="Proteomes" id="UP000030750"/>
    </source>
</evidence>
<evidence type="ECO:0000256" key="2">
    <source>
        <dbReference type="ARBA" id="ARBA00022723"/>
    </source>
</evidence>
<proteinExistence type="predicted"/>
<feature type="compositionally biased region" description="Low complexity" evidence="9">
    <location>
        <begin position="62"/>
        <end position="80"/>
    </location>
</feature>
<feature type="compositionally biased region" description="Low complexity" evidence="9">
    <location>
        <begin position="1126"/>
        <end position="1136"/>
    </location>
</feature>
<feature type="compositionally biased region" description="Low complexity" evidence="9">
    <location>
        <begin position="625"/>
        <end position="642"/>
    </location>
</feature>
<keyword evidence="6" id="KW-0175">Coiled coil</keyword>
<dbReference type="Proteomes" id="UP000030750">
    <property type="component" value="Unassembled WGS sequence"/>
</dbReference>
<evidence type="ECO:0000259" key="11">
    <source>
        <dbReference type="PROSITE" id="PS50103"/>
    </source>
</evidence>
<feature type="compositionally biased region" description="Polar residues" evidence="9">
    <location>
        <begin position="136"/>
        <end position="156"/>
    </location>
</feature>
<accession>U6L889</accession>
<dbReference type="FunFam" id="3.30.40.10:FF:000006">
    <property type="entry name" value="CCR4-NOT transcription complex subunit 4"/>
    <property type="match status" value="1"/>
</dbReference>
<dbReference type="PROSITE" id="PS50089">
    <property type="entry name" value="ZF_RING_2"/>
    <property type="match status" value="1"/>
</dbReference>
<dbReference type="PANTHER" id="PTHR12603:SF0">
    <property type="entry name" value="CCR4-NOT TRANSCRIPTION COMPLEX SUBUNIT 4"/>
    <property type="match status" value="1"/>
</dbReference>
<feature type="compositionally biased region" description="Low complexity" evidence="9">
    <location>
        <begin position="92"/>
        <end position="112"/>
    </location>
</feature>
<feature type="compositionally biased region" description="Basic and acidic residues" evidence="9">
    <location>
        <begin position="9"/>
        <end position="21"/>
    </location>
</feature>
<keyword evidence="4 8" id="KW-0862">Zinc</keyword>
<evidence type="ECO:0000256" key="5">
    <source>
        <dbReference type="ARBA" id="ARBA00022884"/>
    </source>
</evidence>
<feature type="compositionally biased region" description="Low complexity" evidence="9">
    <location>
        <begin position="281"/>
        <end position="293"/>
    </location>
</feature>
<feature type="region of interest" description="Disordered" evidence="9">
    <location>
        <begin position="1303"/>
        <end position="1324"/>
    </location>
</feature>
<feature type="compositionally biased region" description="Low complexity" evidence="9">
    <location>
        <begin position="22"/>
        <end position="37"/>
    </location>
</feature>
<feature type="zinc finger region" description="C3H1-type" evidence="8">
    <location>
        <begin position="427"/>
        <end position="454"/>
    </location>
</feature>
<dbReference type="PANTHER" id="PTHR12603">
    <property type="entry name" value="CCR4-NOT TRANSCRIPTION COMPLEX RELATED"/>
    <property type="match status" value="1"/>
</dbReference>
<dbReference type="Gene3D" id="3.30.70.330">
    <property type="match status" value="1"/>
</dbReference>
<feature type="region of interest" description="Disordered" evidence="9">
    <location>
        <begin position="580"/>
        <end position="601"/>
    </location>
</feature>
<feature type="region of interest" description="Disordered" evidence="9">
    <location>
        <begin position="992"/>
        <end position="1021"/>
    </location>
</feature>
<keyword evidence="2 8" id="KW-0479">Metal-binding</keyword>
<dbReference type="Pfam" id="PF14570">
    <property type="entry name" value="zf-RING_4"/>
    <property type="match status" value="1"/>
</dbReference>
<evidence type="ECO:0000256" key="8">
    <source>
        <dbReference type="PROSITE-ProRule" id="PRU00723"/>
    </source>
</evidence>
<reference evidence="12" key="2">
    <citation type="submission" date="2013-10" db="EMBL/GenBank/DDBJ databases">
        <authorList>
            <person name="Aslett M."/>
        </authorList>
    </citation>
    <scope>NUCLEOTIDE SEQUENCE [LARGE SCALE GENOMIC DNA]</scope>
    <source>
        <strain evidence="12">Houghton</strain>
    </source>
</reference>
<feature type="compositionally biased region" description="Low complexity" evidence="9">
    <location>
        <begin position="497"/>
        <end position="511"/>
    </location>
</feature>
<name>U6L889_9EIME</name>
<evidence type="ECO:0000256" key="4">
    <source>
        <dbReference type="ARBA" id="ARBA00022833"/>
    </source>
</evidence>
<keyword evidence="7" id="KW-0539">Nucleus</keyword>
<feature type="compositionally biased region" description="Low complexity" evidence="9">
    <location>
        <begin position="591"/>
        <end position="601"/>
    </location>
</feature>
<feature type="region of interest" description="Disordered" evidence="9">
    <location>
        <begin position="1370"/>
        <end position="1406"/>
    </location>
</feature>
<dbReference type="PROSITE" id="PS50103">
    <property type="entry name" value="ZF_C3H1"/>
    <property type="match status" value="1"/>
</dbReference>
<feature type="region of interest" description="Disordered" evidence="9">
    <location>
        <begin position="625"/>
        <end position="651"/>
    </location>
</feature>
<evidence type="ECO:0000256" key="7">
    <source>
        <dbReference type="ARBA" id="ARBA00023242"/>
    </source>
</evidence>
<dbReference type="InterPro" id="IPR000571">
    <property type="entry name" value="Znf_CCCH"/>
</dbReference>
<dbReference type="InterPro" id="IPR039515">
    <property type="entry name" value="NOT4_mRING-HC-C4C4"/>
</dbReference>
<evidence type="ECO:0000259" key="10">
    <source>
        <dbReference type="PROSITE" id="PS50089"/>
    </source>
</evidence>
<feature type="region of interest" description="Disordered" evidence="9">
    <location>
        <begin position="669"/>
        <end position="875"/>
    </location>
</feature>
<feature type="region of interest" description="Disordered" evidence="9">
    <location>
        <begin position="1445"/>
        <end position="1561"/>
    </location>
</feature>
<feature type="domain" description="C3H1-type" evidence="11">
    <location>
        <begin position="427"/>
        <end position="454"/>
    </location>
</feature>
<feature type="compositionally biased region" description="Low complexity" evidence="9">
    <location>
        <begin position="1315"/>
        <end position="1324"/>
    </location>
</feature>
<feature type="region of interest" description="Disordered" evidence="9">
    <location>
        <begin position="490"/>
        <end position="525"/>
    </location>
</feature>
<dbReference type="InterPro" id="IPR001841">
    <property type="entry name" value="Znf_RING"/>
</dbReference>
<dbReference type="InterPro" id="IPR012677">
    <property type="entry name" value="Nucleotide-bd_a/b_plait_sf"/>
</dbReference>
<feature type="domain" description="RING-type" evidence="10">
    <location>
        <begin position="166"/>
        <end position="209"/>
    </location>
</feature>
<feature type="compositionally biased region" description="Low complexity" evidence="9">
    <location>
        <begin position="257"/>
        <end position="274"/>
    </location>
</feature>
<evidence type="ECO:0000313" key="12">
    <source>
        <dbReference type="EMBL" id="CDJ46632.1"/>
    </source>
</evidence>
<dbReference type="Gene3D" id="3.30.40.10">
    <property type="entry name" value="Zinc/RING finger domain, C3HC4 (zinc finger)"/>
    <property type="match status" value="1"/>
</dbReference>
<feature type="compositionally biased region" description="Pro residues" evidence="9">
    <location>
        <begin position="1518"/>
        <end position="1530"/>
    </location>
</feature>
<dbReference type="GO" id="GO:0016567">
    <property type="term" value="P:protein ubiquitination"/>
    <property type="evidence" value="ECO:0007669"/>
    <property type="project" value="TreeGrafter"/>
</dbReference>
<dbReference type="InterPro" id="IPR034261">
    <property type="entry name" value="CNOT4_RRM"/>
</dbReference>
<feature type="region of interest" description="Disordered" evidence="9">
    <location>
        <begin position="1"/>
        <end position="158"/>
    </location>
</feature>
<dbReference type="SUPFAM" id="SSF54928">
    <property type="entry name" value="RNA-binding domain, RBD"/>
    <property type="match status" value="1"/>
</dbReference>
<evidence type="ECO:0000256" key="1">
    <source>
        <dbReference type="ARBA" id="ARBA00004123"/>
    </source>
</evidence>
<protein>
    <submittedName>
        <fullName evidence="12">RRM domain-containing protein, putative</fullName>
    </submittedName>
</protein>
<keyword evidence="3 8" id="KW-0863">Zinc-finger</keyword>
<dbReference type="InterPro" id="IPR039780">
    <property type="entry name" value="Mot2"/>
</dbReference>
<dbReference type="OrthoDB" id="346892at2759"/>
<dbReference type="CDD" id="cd16618">
    <property type="entry name" value="mRING-HC-C4C4_CNOT4"/>
    <property type="match status" value="1"/>
</dbReference>